<dbReference type="Gene3D" id="3.90.226.10">
    <property type="entry name" value="2-enoyl-CoA Hydratase, Chain A, domain 1"/>
    <property type="match status" value="1"/>
</dbReference>
<proteinExistence type="inferred from homology"/>
<dbReference type="InterPro" id="IPR029045">
    <property type="entry name" value="ClpP/crotonase-like_dom_sf"/>
</dbReference>
<dbReference type="OrthoDB" id="3473569at2"/>
<keyword evidence="3" id="KW-1185">Reference proteome</keyword>
<accession>A0A558AA90</accession>
<dbReference type="InterPro" id="IPR001753">
    <property type="entry name" value="Enoyl-CoA_hydra/iso"/>
</dbReference>
<gene>
    <name evidence="2" type="ORF">FNH06_18255</name>
</gene>
<dbReference type="EMBL" id="VJZA01000029">
    <property type="protein sequence ID" value="TVT21165.1"/>
    <property type="molecule type" value="Genomic_DNA"/>
</dbReference>
<dbReference type="AlphaFoldDB" id="A0A558AA90"/>
<name>A0A558AA90_9PSEU</name>
<evidence type="ECO:0008006" key="4">
    <source>
        <dbReference type="Google" id="ProtNLM"/>
    </source>
</evidence>
<comment type="similarity">
    <text evidence="1">Belongs to the enoyl-CoA hydratase/isomerase family.</text>
</comment>
<protein>
    <recommendedName>
        <fullName evidence="4">Enoyl-CoA hydratase/isomerase family protein</fullName>
    </recommendedName>
</protein>
<organism evidence="2 3">
    <name type="scientific">Amycolatopsis acidiphila</name>
    <dbReference type="NCBI Taxonomy" id="715473"/>
    <lineage>
        <taxon>Bacteria</taxon>
        <taxon>Bacillati</taxon>
        <taxon>Actinomycetota</taxon>
        <taxon>Actinomycetes</taxon>
        <taxon>Pseudonocardiales</taxon>
        <taxon>Pseudonocardiaceae</taxon>
        <taxon>Amycolatopsis</taxon>
    </lineage>
</organism>
<comment type="caution">
    <text evidence="2">The sequence shown here is derived from an EMBL/GenBank/DDBJ whole genome shotgun (WGS) entry which is preliminary data.</text>
</comment>
<reference evidence="2 3" key="1">
    <citation type="submission" date="2019-07" db="EMBL/GenBank/DDBJ databases">
        <title>New species of Amycolatopsis and Streptomyces.</title>
        <authorList>
            <person name="Duangmal K."/>
            <person name="Teo W.F.A."/>
            <person name="Lipun K."/>
        </authorList>
    </citation>
    <scope>NUCLEOTIDE SEQUENCE [LARGE SCALE GENOMIC DNA]</scope>
    <source>
        <strain evidence="2 3">JCM 30562</strain>
    </source>
</reference>
<sequence>MTGTVHLVRTGRVRRIVLDRPDAANALDMSMARQLRKAVAELDRDTGCVLIQAEGRAFCAGGDVAAFAAAEPPGQFLAELAEVVHESVAALAAAEFPVVAAVQGWAAGAGMSLAAICDIVLAGTSARFRAAYPGVGLSPDGGLSWSLPRLVGRSRAAELLLGNRAVDAEEAAAIGLVARVVPDAELRDEALALATRLADGPTEALGRTKKLLFEGHPSLVGQLAAEAASIALCADGPEGRAGVAAFVEGRAPVFHPEP</sequence>
<dbReference type="PANTHER" id="PTHR43459">
    <property type="entry name" value="ENOYL-COA HYDRATASE"/>
    <property type="match status" value="1"/>
</dbReference>
<dbReference type="SUPFAM" id="SSF52096">
    <property type="entry name" value="ClpP/crotonase"/>
    <property type="match status" value="1"/>
</dbReference>
<dbReference type="RefSeq" id="WP_144640021.1">
    <property type="nucleotide sequence ID" value="NZ_BNAX01000001.1"/>
</dbReference>
<dbReference type="Gene3D" id="1.10.12.10">
    <property type="entry name" value="Lyase 2-enoyl-coa Hydratase, Chain A, domain 2"/>
    <property type="match status" value="1"/>
</dbReference>
<evidence type="ECO:0000313" key="3">
    <source>
        <dbReference type="Proteomes" id="UP000318578"/>
    </source>
</evidence>
<dbReference type="PANTHER" id="PTHR43459:SF1">
    <property type="entry name" value="EG:BACN32G11.4 PROTEIN"/>
    <property type="match status" value="1"/>
</dbReference>
<dbReference type="InterPro" id="IPR014748">
    <property type="entry name" value="Enoyl-CoA_hydra_C"/>
</dbReference>
<dbReference type="CDD" id="cd06558">
    <property type="entry name" value="crotonase-like"/>
    <property type="match status" value="1"/>
</dbReference>
<dbReference type="Proteomes" id="UP000318578">
    <property type="component" value="Unassembled WGS sequence"/>
</dbReference>
<evidence type="ECO:0000256" key="1">
    <source>
        <dbReference type="ARBA" id="ARBA00005254"/>
    </source>
</evidence>
<dbReference type="Pfam" id="PF00378">
    <property type="entry name" value="ECH_1"/>
    <property type="match status" value="1"/>
</dbReference>
<dbReference type="GO" id="GO:0003824">
    <property type="term" value="F:catalytic activity"/>
    <property type="evidence" value="ECO:0007669"/>
    <property type="project" value="UniProtKB-ARBA"/>
</dbReference>
<evidence type="ECO:0000313" key="2">
    <source>
        <dbReference type="EMBL" id="TVT21165.1"/>
    </source>
</evidence>